<gene>
    <name evidence="2" type="ORF">BCV71DRAFT_278739</name>
</gene>
<dbReference type="Gene3D" id="3.30.420.10">
    <property type="entry name" value="Ribonuclease H-like superfamily/Ribonuclease H"/>
    <property type="match status" value="1"/>
</dbReference>
<dbReference type="InterPro" id="IPR038717">
    <property type="entry name" value="Tc1-like_DDE_dom"/>
</dbReference>
<dbReference type="EMBL" id="KV921260">
    <property type="protein sequence ID" value="ORE23104.1"/>
    <property type="molecule type" value="Genomic_DNA"/>
</dbReference>
<protein>
    <recommendedName>
        <fullName evidence="1">Tc1-like transposase DDE domain-containing protein</fullName>
    </recommendedName>
</protein>
<sequence length="176" mass="19898">MILYNVYVSGTELDFAKNCVFIDETGFNLHTQRNHDRSYKGKPTKSIVPTGKGVNFAILSTISQARIINVGEIKVDGKVGSRTEHCLTYLLNVMNILDKNDMKGQCLVMDNTSIHKPKVVKKLIEDRGYKCLYLPLYSPFLNPIEEVRRTPLKADDRLTDRICESAGKVTRKDCEG</sequence>
<dbReference type="Pfam" id="PF13358">
    <property type="entry name" value="DDE_3"/>
    <property type="match status" value="1"/>
</dbReference>
<proteinExistence type="predicted"/>
<evidence type="ECO:0000313" key="3">
    <source>
        <dbReference type="Proteomes" id="UP000242381"/>
    </source>
</evidence>
<dbReference type="VEuPathDB" id="FungiDB:BCV72DRAFT_172948"/>
<dbReference type="InterPro" id="IPR036397">
    <property type="entry name" value="RNaseH_sf"/>
</dbReference>
<evidence type="ECO:0000259" key="1">
    <source>
        <dbReference type="Pfam" id="PF13358"/>
    </source>
</evidence>
<name>A0A1X0SFK3_RHIZD</name>
<evidence type="ECO:0000313" key="2">
    <source>
        <dbReference type="EMBL" id="ORE23104.1"/>
    </source>
</evidence>
<accession>A0A1X0SFK3</accession>
<dbReference type="PANTHER" id="PTHR46564">
    <property type="entry name" value="TRANSPOSASE"/>
    <property type="match status" value="1"/>
</dbReference>
<reference evidence="2 3" key="1">
    <citation type="journal article" date="2016" name="Proc. Natl. Acad. Sci. U.S.A.">
        <title>Lipid metabolic changes in an early divergent fungus govern the establishment of a mutualistic symbiosis with endobacteria.</title>
        <authorList>
            <person name="Lastovetsky O.A."/>
            <person name="Gaspar M.L."/>
            <person name="Mondo S.J."/>
            <person name="LaButti K.M."/>
            <person name="Sandor L."/>
            <person name="Grigoriev I.V."/>
            <person name="Henry S.A."/>
            <person name="Pawlowska T.E."/>
        </authorList>
    </citation>
    <scope>NUCLEOTIDE SEQUENCE [LARGE SCALE GENOMIC DNA]</scope>
    <source>
        <strain evidence="2 3">ATCC 11559</strain>
    </source>
</reference>
<dbReference type="PANTHER" id="PTHR46564:SF1">
    <property type="entry name" value="TRANSPOSASE"/>
    <property type="match status" value="1"/>
</dbReference>
<dbReference type="GO" id="GO:0003676">
    <property type="term" value="F:nucleic acid binding"/>
    <property type="evidence" value="ECO:0007669"/>
    <property type="project" value="InterPro"/>
</dbReference>
<organism evidence="2 3">
    <name type="scientific">Rhizopus microsporus</name>
    <dbReference type="NCBI Taxonomy" id="58291"/>
    <lineage>
        <taxon>Eukaryota</taxon>
        <taxon>Fungi</taxon>
        <taxon>Fungi incertae sedis</taxon>
        <taxon>Mucoromycota</taxon>
        <taxon>Mucoromycotina</taxon>
        <taxon>Mucoromycetes</taxon>
        <taxon>Mucorales</taxon>
        <taxon>Mucorineae</taxon>
        <taxon>Rhizopodaceae</taxon>
        <taxon>Rhizopus</taxon>
    </lineage>
</organism>
<dbReference type="VEuPathDB" id="FungiDB:BCV72DRAFT_322519"/>
<dbReference type="AlphaFoldDB" id="A0A1X0SFK3"/>
<feature type="domain" description="Tc1-like transposase DDE" evidence="1">
    <location>
        <begin position="19"/>
        <end position="147"/>
    </location>
</feature>
<dbReference type="Proteomes" id="UP000242381">
    <property type="component" value="Unassembled WGS sequence"/>
</dbReference>